<evidence type="ECO:0000256" key="4">
    <source>
        <dbReference type="PROSITE-ProRule" id="PRU00335"/>
    </source>
</evidence>
<dbReference type="Pfam" id="PF00440">
    <property type="entry name" value="TetR_N"/>
    <property type="match status" value="1"/>
</dbReference>
<organism evidence="6 7">
    <name type="scientific">Streptomyces gamaensis</name>
    <dbReference type="NCBI Taxonomy" id="1763542"/>
    <lineage>
        <taxon>Bacteria</taxon>
        <taxon>Bacillati</taxon>
        <taxon>Actinomycetota</taxon>
        <taxon>Actinomycetes</taxon>
        <taxon>Kitasatosporales</taxon>
        <taxon>Streptomycetaceae</taxon>
        <taxon>Streptomyces</taxon>
    </lineage>
</organism>
<proteinExistence type="predicted"/>
<protein>
    <submittedName>
        <fullName evidence="6">TetR/AcrR family transcriptional regulator</fullName>
    </submittedName>
</protein>
<dbReference type="InterPro" id="IPR001647">
    <property type="entry name" value="HTH_TetR"/>
</dbReference>
<dbReference type="InterPro" id="IPR050109">
    <property type="entry name" value="HTH-type_TetR-like_transc_reg"/>
</dbReference>
<accession>A0ABW0Z0H7</accession>
<dbReference type="Gene3D" id="1.10.357.10">
    <property type="entry name" value="Tetracycline Repressor, domain 2"/>
    <property type="match status" value="1"/>
</dbReference>
<dbReference type="PROSITE" id="PS01081">
    <property type="entry name" value="HTH_TETR_1"/>
    <property type="match status" value="1"/>
</dbReference>
<name>A0ABW0Z0H7_9ACTN</name>
<dbReference type="InterPro" id="IPR023772">
    <property type="entry name" value="DNA-bd_HTH_TetR-type_CS"/>
</dbReference>
<dbReference type="Gene3D" id="1.10.10.60">
    <property type="entry name" value="Homeodomain-like"/>
    <property type="match status" value="1"/>
</dbReference>
<keyword evidence="1" id="KW-0805">Transcription regulation</keyword>
<dbReference type="InterPro" id="IPR009057">
    <property type="entry name" value="Homeodomain-like_sf"/>
</dbReference>
<evidence type="ECO:0000256" key="1">
    <source>
        <dbReference type="ARBA" id="ARBA00023015"/>
    </source>
</evidence>
<keyword evidence="7" id="KW-1185">Reference proteome</keyword>
<dbReference type="PROSITE" id="PS50977">
    <property type="entry name" value="HTH_TETR_2"/>
    <property type="match status" value="1"/>
</dbReference>
<sequence>MSEVTPGTTGLRELKKQRTREALSRTAVELFLERGFDQVSVADVAAAVEVSKPTLFRYFPAKEDLALYRIADHQGEAARVVRARAAGESPLEALRAHFHARLDAFDPVTGLCDRPEVVAFRDMLYSTPSLVARLAHYTQDDERALEEALLDTSGTDAVTARLAAAQIIAVHHVLARDNWRRLADGSPAGSVLPAAHEDSERAYGLLGAGLAARGL</sequence>
<gene>
    <name evidence="6" type="ORF">ACFP1Z_13640</name>
</gene>
<keyword evidence="2 4" id="KW-0238">DNA-binding</keyword>
<dbReference type="RefSeq" id="WP_390316437.1">
    <property type="nucleotide sequence ID" value="NZ_JBHSPB010000007.1"/>
</dbReference>
<reference evidence="7" key="1">
    <citation type="journal article" date="2019" name="Int. J. Syst. Evol. Microbiol.">
        <title>The Global Catalogue of Microorganisms (GCM) 10K type strain sequencing project: providing services to taxonomists for standard genome sequencing and annotation.</title>
        <authorList>
            <consortium name="The Broad Institute Genomics Platform"/>
            <consortium name="The Broad Institute Genome Sequencing Center for Infectious Disease"/>
            <person name="Wu L."/>
            <person name="Ma J."/>
        </authorList>
    </citation>
    <scope>NUCLEOTIDE SEQUENCE [LARGE SCALE GENOMIC DNA]</scope>
    <source>
        <strain evidence="7">CGMCC 4.7304</strain>
    </source>
</reference>
<dbReference type="Proteomes" id="UP001596083">
    <property type="component" value="Unassembled WGS sequence"/>
</dbReference>
<keyword evidence="3" id="KW-0804">Transcription</keyword>
<dbReference type="PRINTS" id="PR00455">
    <property type="entry name" value="HTHTETR"/>
</dbReference>
<evidence type="ECO:0000313" key="7">
    <source>
        <dbReference type="Proteomes" id="UP001596083"/>
    </source>
</evidence>
<dbReference type="PANTHER" id="PTHR30055">
    <property type="entry name" value="HTH-TYPE TRANSCRIPTIONAL REGULATOR RUTR"/>
    <property type="match status" value="1"/>
</dbReference>
<comment type="caution">
    <text evidence="6">The sequence shown here is derived from an EMBL/GenBank/DDBJ whole genome shotgun (WGS) entry which is preliminary data.</text>
</comment>
<evidence type="ECO:0000256" key="3">
    <source>
        <dbReference type="ARBA" id="ARBA00023163"/>
    </source>
</evidence>
<evidence type="ECO:0000256" key="2">
    <source>
        <dbReference type="ARBA" id="ARBA00023125"/>
    </source>
</evidence>
<feature type="domain" description="HTH tetR-type" evidence="5">
    <location>
        <begin position="17"/>
        <end position="77"/>
    </location>
</feature>
<evidence type="ECO:0000259" key="5">
    <source>
        <dbReference type="PROSITE" id="PS50977"/>
    </source>
</evidence>
<evidence type="ECO:0000313" key="6">
    <source>
        <dbReference type="EMBL" id="MFC5721208.1"/>
    </source>
</evidence>
<dbReference type="PANTHER" id="PTHR30055:SF234">
    <property type="entry name" value="HTH-TYPE TRANSCRIPTIONAL REGULATOR BETI"/>
    <property type="match status" value="1"/>
</dbReference>
<dbReference type="EMBL" id="JBHSPB010000007">
    <property type="protein sequence ID" value="MFC5721208.1"/>
    <property type="molecule type" value="Genomic_DNA"/>
</dbReference>
<dbReference type="SUPFAM" id="SSF46689">
    <property type="entry name" value="Homeodomain-like"/>
    <property type="match status" value="1"/>
</dbReference>
<feature type="DNA-binding region" description="H-T-H motif" evidence="4">
    <location>
        <begin position="40"/>
        <end position="59"/>
    </location>
</feature>